<dbReference type="PANTHER" id="PTHR10762">
    <property type="entry name" value="DIPHTHAMIDE BIOSYNTHESIS PROTEIN"/>
    <property type="match status" value="1"/>
</dbReference>
<reference evidence="1 2" key="1">
    <citation type="journal article" date="2013" name="Curr. Biol.">
        <title>Shared signatures of parasitism and phylogenomics unite Cryptomycota and microsporidia.</title>
        <authorList>
            <person name="James T.Y."/>
            <person name="Pelin A."/>
            <person name="Bonen L."/>
            <person name="Ahrendt S."/>
            <person name="Sain D."/>
            <person name="Corradi N."/>
            <person name="Stajich J.E."/>
        </authorList>
    </citation>
    <scope>NUCLEOTIDE SEQUENCE [LARGE SCALE GENOMIC DNA]</scope>
    <source>
        <strain evidence="1 2">CSF55</strain>
    </source>
</reference>
<evidence type="ECO:0000313" key="2">
    <source>
        <dbReference type="Proteomes" id="UP000030755"/>
    </source>
</evidence>
<dbReference type="EMBL" id="KE560639">
    <property type="protein sequence ID" value="EPZ36160.1"/>
    <property type="molecule type" value="Genomic_DNA"/>
</dbReference>
<dbReference type="Gene3D" id="3.40.50.11840">
    <property type="entry name" value="Diphthamide synthesis DPH1/DPH2 domain 1"/>
    <property type="match status" value="1"/>
</dbReference>
<dbReference type="GO" id="GO:0090560">
    <property type="term" value="F:2-(3-amino-3-carboxypropyl)histidine synthase activity"/>
    <property type="evidence" value="ECO:0007669"/>
    <property type="project" value="InterPro"/>
</dbReference>
<proteinExistence type="predicted"/>
<dbReference type="AlphaFoldDB" id="A0A075B4A5"/>
<gene>
    <name evidence="1" type="ORF">O9G_006086</name>
</gene>
<organism evidence="1 2">
    <name type="scientific">Rozella allomycis (strain CSF55)</name>
    <dbReference type="NCBI Taxonomy" id="988480"/>
    <lineage>
        <taxon>Eukaryota</taxon>
        <taxon>Fungi</taxon>
        <taxon>Fungi incertae sedis</taxon>
        <taxon>Cryptomycota</taxon>
        <taxon>Cryptomycota incertae sedis</taxon>
        <taxon>Rozella</taxon>
    </lineage>
</organism>
<keyword evidence="2" id="KW-1185">Reference proteome</keyword>
<dbReference type="InterPro" id="IPR016435">
    <property type="entry name" value="DPH1/DPH2"/>
</dbReference>
<dbReference type="GO" id="GO:0017183">
    <property type="term" value="P:protein histidyl modification to diphthamide"/>
    <property type="evidence" value="ECO:0007669"/>
    <property type="project" value="InterPro"/>
</dbReference>
<protein>
    <submittedName>
        <fullName evidence="1">Diphthamide synthesis DHP2, eukaryotic domain-containing protein</fullName>
    </submittedName>
</protein>
<dbReference type="Pfam" id="PF01866">
    <property type="entry name" value="Diphthamide_syn"/>
    <property type="match status" value="1"/>
</dbReference>
<dbReference type="OrthoDB" id="449241at2759"/>
<dbReference type="PANTHER" id="PTHR10762:SF2">
    <property type="entry name" value="2-(3-AMINO-3-CARBOXYPROPYL)HISTIDINE SYNTHASE SUBUNIT 2"/>
    <property type="match status" value="1"/>
</dbReference>
<dbReference type="STRING" id="988480.A0A075B4A5"/>
<accession>A0A075B4A5</accession>
<dbReference type="SFLD" id="SFLDS00032">
    <property type="entry name" value="Radical_SAM_3-amino-3-carboxyp"/>
    <property type="match status" value="1"/>
</dbReference>
<evidence type="ECO:0000313" key="1">
    <source>
        <dbReference type="EMBL" id="EPZ36160.1"/>
    </source>
</evidence>
<dbReference type="Proteomes" id="UP000030755">
    <property type="component" value="Unassembled WGS sequence"/>
</dbReference>
<dbReference type="HOGENOM" id="CLU_1291749_0_0_1"/>
<dbReference type="NCBIfam" id="TIGR00322">
    <property type="entry name" value="diphth2_R"/>
    <property type="match status" value="1"/>
</dbReference>
<feature type="non-terminal residue" evidence="1">
    <location>
        <position position="214"/>
    </location>
</feature>
<name>A0A075B4A5_ROZAC</name>
<dbReference type="InterPro" id="IPR042263">
    <property type="entry name" value="DPH1/DPH2_1"/>
</dbReference>
<sequence>MLSKYFLEPCLEFLKTHKFRTIALQFPDDKLEDASEISETIENISKAQVYVLADTSYGNCCVDEVAASHVDADLIIHFGYSCLSKPAKSKKDLDCGNLKECVSALGGDKNYLIIFDPCFAYVQDSIMETFQDKSNIRVSRIPFYLDPEITVNPDGRVYKPIENDYSILYVGSKDLHQLSIMSIHCHSQFYILEGKQFVEQSIYNNSMLRKRFHL</sequence>